<evidence type="ECO:0000313" key="6">
    <source>
        <dbReference type="EMBL" id="GKT41815.1"/>
    </source>
</evidence>
<dbReference type="Gene3D" id="3.40.640.10">
    <property type="entry name" value="Type I PLP-dependent aspartate aminotransferase-like (Major domain)"/>
    <property type="match status" value="1"/>
</dbReference>
<evidence type="ECO:0000313" key="7">
    <source>
        <dbReference type="Proteomes" id="UP001055115"/>
    </source>
</evidence>
<accession>A0AA37L9E0</accession>
<dbReference type="GO" id="GO:0009074">
    <property type="term" value="P:aromatic amino acid family catabolic process"/>
    <property type="evidence" value="ECO:0007669"/>
    <property type="project" value="TreeGrafter"/>
</dbReference>
<dbReference type="PANTHER" id="PTHR42790:SF21">
    <property type="entry name" value="AROMATIC_AMINOADIPATE AMINOTRANSFERASE 1"/>
    <property type="match status" value="1"/>
</dbReference>
<protein>
    <submittedName>
        <fullName evidence="6">Aromatic amino acid aminotransferase</fullName>
    </submittedName>
</protein>
<dbReference type="SUPFAM" id="SSF53383">
    <property type="entry name" value="PLP-dependent transferases"/>
    <property type="match status" value="1"/>
</dbReference>
<evidence type="ECO:0000256" key="4">
    <source>
        <dbReference type="ARBA" id="ARBA00022679"/>
    </source>
</evidence>
<evidence type="ECO:0000256" key="1">
    <source>
        <dbReference type="ARBA" id="ARBA00001933"/>
    </source>
</evidence>
<keyword evidence="3 6" id="KW-0032">Aminotransferase</keyword>
<organism evidence="6 7">
    <name type="scientific">Colletotrichum spaethianum</name>
    <dbReference type="NCBI Taxonomy" id="700344"/>
    <lineage>
        <taxon>Eukaryota</taxon>
        <taxon>Fungi</taxon>
        <taxon>Dikarya</taxon>
        <taxon>Ascomycota</taxon>
        <taxon>Pezizomycotina</taxon>
        <taxon>Sordariomycetes</taxon>
        <taxon>Hypocreomycetidae</taxon>
        <taxon>Glomerellales</taxon>
        <taxon>Glomerellaceae</taxon>
        <taxon>Colletotrichum</taxon>
        <taxon>Colletotrichum spaethianum species complex</taxon>
    </lineage>
</organism>
<comment type="similarity">
    <text evidence="2">Belongs to the class-I pyridoxal-phosphate-dependent aminotransferase family.</text>
</comment>
<dbReference type="RefSeq" id="XP_049124165.1">
    <property type="nucleotide sequence ID" value="XM_049268208.1"/>
</dbReference>
<comment type="caution">
    <text evidence="6">The sequence shown here is derived from an EMBL/GenBank/DDBJ whole genome shotgun (WGS) entry which is preliminary data.</text>
</comment>
<keyword evidence="4" id="KW-0808">Transferase</keyword>
<sequence length="222" mass="25161">MDTQGRVIRLESFSKTLFPGLRLGYFVANAVFTERLLRATEVETQDPAGLSQAFALGLLRKWGIDGYLTWLQSLQFQYRTRRNWLLDAFAANFTLLSTEDSPIPQAQGVVACVKDQGNGKLKPVFSFLDPRAGMFVWCKFHFDGVQRFLEIESTGKSKDPEQDFASELWNAWATELVLLTPGSYYHAWQGPDKMTTKARGADPRTAHFRFSFATPTSASQEW</sequence>
<dbReference type="EMBL" id="BQXU01000003">
    <property type="protein sequence ID" value="GKT41815.1"/>
    <property type="molecule type" value="Genomic_DNA"/>
</dbReference>
<gene>
    <name evidence="6" type="ORF">ColSpa_01996</name>
</gene>
<dbReference type="GO" id="GO:0006571">
    <property type="term" value="P:tyrosine biosynthetic process"/>
    <property type="evidence" value="ECO:0007669"/>
    <property type="project" value="TreeGrafter"/>
</dbReference>
<dbReference type="GO" id="GO:0008793">
    <property type="term" value="F:aromatic-amino-acid transaminase activity"/>
    <property type="evidence" value="ECO:0007669"/>
    <property type="project" value="TreeGrafter"/>
</dbReference>
<dbReference type="GO" id="GO:0047536">
    <property type="term" value="F:2-aminoadipate transaminase activity"/>
    <property type="evidence" value="ECO:0007669"/>
    <property type="project" value="TreeGrafter"/>
</dbReference>
<dbReference type="GeneID" id="73322798"/>
<reference evidence="6 7" key="1">
    <citation type="submission" date="2022-03" db="EMBL/GenBank/DDBJ databases">
        <title>Genome data of Colletotrichum spp.</title>
        <authorList>
            <person name="Utami Y.D."/>
            <person name="Hiruma K."/>
        </authorList>
    </citation>
    <scope>NUCLEOTIDE SEQUENCE [LARGE SCALE GENOMIC DNA]</scope>
    <source>
        <strain evidence="6 7">MAFF 239500</strain>
    </source>
</reference>
<keyword evidence="7" id="KW-1185">Reference proteome</keyword>
<dbReference type="GO" id="GO:0019878">
    <property type="term" value="P:lysine biosynthetic process via aminoadipic acid"/>
    <property type="evidence" value="ECO:0007669"/>
    <property type="project" value="TreeGrafter"/>
</dbReference>
<dbReference type="InterPro" id="IPR015421">
    <property type="entry name" value="PyrdxlP-dep_Trfase_major"/>
</dbReference>
<dbReference type="PANTHER" id="PTHR42790">
    <property type="entry name" value="AMINOTRANSFERASE"/>
    <property type="match status" value="1"/>
</dbReference>
<evidence type="ECO:0000256" key="2">
    <source>
        <dbReference type="ARBA" id="ARBA00007441"/>
    </source>
</evidence>
<comment type="cofactor">
    <cofactor evidence="1">
        <name>pyridoxal 5'-phosphate</name>
        <dbReference type="ChEBI" id="CHEBI:597326"/>
    </cofactor>
</comment>
<evidence type="ECO:0000256" key="3">
    <source>
        <dbReference type="ARBA" id="ARBA00022576"/>
    </source>
</evidence>
<name>A0AA37L9E0_9PEZI</name>
<dbReference type="Proteomes" id="UP001055115">
    <property type="component" value="Unassembled WGS sequence"/>
</dbReference>
<evidence type="ECO:0000256" key="5">
    <source>
        <dbReference type="ARBA" id="ARBA00022898"/>
    </source>
</evidence>
<dbReference type="AlphaFoldDB" id="A0AA37L9E0"/>
<keyword evidence="5" id="KW-0663">Pyridoxal phosphate</keyword>
<dbReference type="InterPro" id="IPR015424">
    <property type="entry name" value="PyrdxlP-dep_Trfase"/>
</dbReference>
<dbReference type="InterPro" id="IPR050859">
    <property type="entry name" value="Class-I_PLP-dep_aminotransf"/>
</dbReference>
<proteinExistence type="inferred from homology"/>